<dbReference type="EMBL" id="BOMY01000008">
    <property type="protein sequence ID" value="GIF18568.1"/>
    <property type="molecule type" value="Genomic_DNA"/>
</dbReference>
<dbReference type="RefSeq" id="WP_203800474.1">
    <property type="nucleotide sequence ID" value="NZ_BOMY01000008.1"/>
</dbReference>
<evidence type="ECO:0000256" key="1">
    <source>
        <dbReference type="ARBA" id="ARBA00022801"/>
    </source>
</evidence>
<dbReference type="GO" id="GO:0016787">
    <property type="term" value="F:hydrolase activity"/>
    <property type="evidence" value="ECO:0007669"/>
    <property type="project" value="UniProtKB-KW"/>
</dbReference>
<reference evidence="3" key="1">
    <citation type="submission" date="2021-01" db="EMBL/GenBank/DDBJ databases">
        <title>Whole genome shotgun sequence of Actinoplanes tereljensis NBRC 105297.</title>
        <authorList>
            <person name="Komaki H."/>
            <person name="Tamura T."/>
        </authorList>
    </citation>
    <scope>NUCLEOTIDE SEQUENCE</scope>
    <source>
        <strain evidence="3">NBRC 105297</strain>
    </source>
</reference>
<dbReference type="InterPro" id="IPR050212">
    <property type="entry name" value="Ntdp-like"/>
</dbReference>
<dbReference type="SUPFAM" id="SSF159234">
    <property type="entry name" value="FomD-like"/>
    <property type="match status" value="1"/>
</dbReference>
<dbReference type="InterPro" id="IPR007295">
    <property type="entry name" value="DUF402"/>
</dbReference>
<dbReference type="InterPro" id="IPR035930">
    <property type="entry name" value="FomD-like_sf"/>
</dbReference>
<keyword evidence="4" id="KW-1185">Reference proteome</keyword>
<gene>
    <name evidence="3" type="ORF">Ate02nite_12980</name>
</gene>
<accession>A0A919NI12</accession>
<name>A0A919NI12_9ACTN</name>
<dbReference type="Pfam" id="PF04167">
    <property type="entry name" value="DUF402"/>
    <property type="match status" value="1"/>
</dbReference>
<dbReference type="PANTHER" id="PTHR39159">
    <property type="match status" value="1"/>
</dbReference>
<dbReference type="AlphaFoldDB" id="A0A919NI12"/>
<evidence type="ECO:0000313" key="4">
    <source>
        <dbReference type="Proteomes" id="UP000623608"/>
    </source>
</evidence>
<proteinExistence type="predicted"/>
<protein>
    <recommendedName>
        <fullName evidence="2">DUF402 domain-containing protein</fullName>
    </recommendedName>
</protein>
<evidence type="ECO:0000313" key="3">
    <source>
        <dbReference type="EMBL" id="GIF18568.1"/>
    </source>
</evidence>
<keyword evidence="1" id="KW-0378">Hydrolase</keyword>
<evidence type="ECO:0000259" key="2">
    <source>
        <dbReference type="Pfam" id="PF04167"/>
    </source>
</evidence>
<dbReference type="PANTHER" id="PTHR39159:SF1">
    <property type="entry name" value="UPF0374 PROTEIN YGAC"/>
    <property type="match status" value="1"/>
</dbReference>
<feature type="domain" description="DUF402" evidence="2">
    <location>
        <begin position="46"/>
        <end position="183"/>
    </location>
</feature>
<dbReference type="Gene3D" id="2.40.380.10">
    <property type="entry name" value="FomD-like"/>
    <property type="match status" value="1"/>
</dbReference>
<sequence>MTFVAGRLILHRDTHLGRIAFVHPARVVADDERGLLVWLARGSTIAVERSADGRGPRDMSFAEWSEQRYELRLTSWQGPGVLRFFPVGADHSVWLFRTDEDTFKGYYVNLEESAVRWDDGEVAGFDVIDQDLDIVATPDLAWQWKDEDEFAERLALPNHYWVPDEAAVWAEGRRVIKMIEAAEFPFDGTWTDFQPDPTWETPTELPVGWDRPVVGFDHSRRMKGQGQP</sequence>
<comment type="caution">
    <text evidence="3">The sequence shown here is derived from an EMBL/GenBank/DDBJ whole genome shotgun (WGS) entry which is preliminary data.</text>
</comment>
<dbReference type="Proteomes" id="UP000623608">
    <property type="component" value="Unassembled WGS sequence"/>
</dbReference>
<organism evidence="3 4">
    <name type="scientific">Paractinoplanes tereljensis</name>
    <dbReference type="NCBI Taxonomy" id="571912"/>
    <lineage>
        <taxon>Bacteria</taxon>
        <taxon>Bacillati</taxon>
        <taxon>Actinomycetota</taxon>
        <taxon>Actinomycetes</taxon>
        <taxon>Micromonosporales</taxon>
        <taxon>Micromonosporaceae</taxon>
        <taxon>Paractinoplanes</taxon>
    </lineage>
</organism>